<evidence type="ECO:0000256" key="2">
    <source>
        <dbReference type="ARBA" id="ARBA00005426"/>
    </source>
</evidence>
<dbReference type="EC" id="2.8.1.12" evidence="3"/>
<dbReference type="SUPFAM" id="SSF54690">
    <property type="entry name" value="Molybdopterin synthase subunit MoaE"/>
    <property type="match status" value="1"/>
</dbReference>
<dbReference type="InterPro" id="IPR036563">
    <property type="entry name" value="MoaE_sf"/>
</dbReference>
<comment type="pathway">
    <text evidence="1">Cofactor biosynthesis; molybdopterin biosynthesis.</text>
</comment>
<comment type="similarity">
    <text evidence="2">Belongs to the MoaE family.</text>
</comment>
<comment type="catalytic activity">
    <reaction evidence="12">
        <text>2 [molybdopterin-synthase sulfur-carrier protein]-C-terminal-Gly-aminoethanethioate + cyclic pyranopterin phosphate + H2O = molybdopterin + 2 [molybdopterin-synthase sulfur-carrier protein]-C-terminal Gly-Gly + 2 H(+)</text>
        <dbReference type="Rhea" id="RHEA:26333"/>
        <dbReference type="Rhea" id="RHEA-COMP:12202"/>
        <dbReference type="Rhea" id="RHEA-COMP:19907"/>
        <dbReference type="ChEBI" id="CHEBI:15377"/>
        <dbReference type="ChEBI" id="CHEBI:15378"/>
        <dbReference type="ChEBI" id="CHEBI:58698"/>
        <dbReference type="ChEBI" id="CHEBI:59648"/>
        <dbReference type="ChEBI" id="CHEBI:90778"/>
        <dbReference type="ChEBI" id="CHEBI:232372"/>
        <dbReference type="EC" id="2.8.1.12"/>
    </reaction>
</comment>
<dbReference type="CDD" id="cd00756">
    <property type="entry name" value="MoaE"/>
    <property type="match status" value="1"/>
</dbReference>
<dbReference type="PANTHER" id="PTHR23404">
    <property type="entry name" value="MOLYBDOPTERIN SYNTHASE RELATED"/>
    <property type="match status" value="1"/>
</dbReference>
<evidence type="ECO:0000313" key="13">
    <source>
        <dbReference type="EMBL" id="HGC42126.1"/>
    </source>
</evidence>
<dbReference type="InterPro" id="IPR003448">
    <property type="entry name" value="Mopterin_biosynth_MoaE"/>
</dbReference>
<dbReference type="Pfam" id="PF02391">
    <property type="entry name" value="MoaE"/>
    <property type="match status" value="1"/>
</dbReference>
<reference evidence="13" key="1">
    <citation type="journal article" date="2020" name="mSystems">
        <title>Genome- and Community-Level Interaction Insights into Carbon Utilization and Element Cycling Functions of Hydrothermarchaeota in Hydrothermal Sediment.</title>
        <authorList>
            <person name="Zhou Z."/>
            <person name="Liu Y."/>
            <person name="Xu W."/>
            <person name="Pan J."/>
            <person name="Luo Z.H."/>
            <person name="Li M."/>
        </authorList>
    </citation>
    <scope>NUCLEOTIDE SEQUENCE</scope>
    <source>
        <strain evidence="13">SpSt-997</strain>
    </source>
</reference>
<evidence type="ECO:0000256" key="3">
    <source>
        <dbReference type="ARBA" id="ARBA00011950"/>
    </source>
</evidence>
<evidence type="ECO:0000256" key="5">
    <source>
        <dbReference type="ARBA" id="ARBA00023150"/>
    </source>
</evidence>
<evidence type="ECO:0000256" key="4">
    <source>
        <dbReference type="ARBA" id="ARBA00013858"/>
    </source>
</evidence>
<keyword evidence="5" id="KW-0501">Molybdenum cofactor biosynthesis</keyword>
<comment type="function">
    <text evidence="6">Converts molybdopterin precursor Z into molybdopterin. This requires the incorporation of two sulfur atoms into precursor Z to generate a dithiolene group. The sulfur is provided by MoaD.</text>
</comment>
<evidence type="ECO:0000256" key="7">
    <source>
        <dbReference type="ARBA" id="ARBA00026066"/>
    </source>
</evidence>
<evidence type="ECO:0000256" key="11">
    <source>
        <dbReference type="ARBA" id="ARBA00032474"/>
    </source>
</evidence>
<evidence type="ECO:0000256" key="1">
    <source>
        <dbReference type="ARBA" id="ARBA00005046"/>
    </source>
</evidence>
<dbReference type="EMBL" id="DTQM01000053">
    <property type="protein sequence ID" value="HGC42126.1"/>
    <property type="molecule type" value="Genomic_DNA"/>
</dbReference>
<dbReference type="GO" id="GO:0030366">
    <property type="term" value="F:molybdopterin synthase activity"/>
    <property type="evidence" value="ECO:0007669"/>
    <property type="project" value="UniProtKB-EC"/>
</dbReference>
<accession>A0A8J4H823</accession>
<dbReference type="UniPathway" id="UPA00344"/>
<comment type="subunit">
    <text evidence="7">Heterotetramer of 2 MoaD subunits and 2 MoaE subunits. Also stable as homodimer. The enzyme changes between these two forms during catalysis.</text>
</comment>
<proteinExistence type="inferred from homology"/>
<dbReference type="AlphaFoldDB" id="A0A8J4H823"/>
<evidence type="ECO:0000256" key="10">
    <source>
        <dbReference type="ARBA" id="ARBA00030781"/>
    </source>
</evidence>
<dbReference type="Gene3D" id="3.90.1170.40">
    <property type="entry name" value="Molybdopterin biosynthesis MoaE subunit"/>
    <property type="match status" value="1"/>
</dbReference>
<comment type="caution">
    <text evidence="13">The sequence shown here is derived from an EMBL/GenBank/DDBJ whole genome shotgun (WGS) entry which is preliminary data.</text>
</comment>
<evidence type="ECO:0000256" key="9">
    <source>
        <dbReference type="ARBA" id="ARBA00030407"/>
    </source>
</evidence>
<sequence>MARVKVQEAPFDIAAETAALLAGRQDIGGLGCFLGVVRGTVEGRALRAMTLEHYPAMTEAAIAAIAAEAERRWDLLGCTVIHRTGRLAPGEPIVLVLAAASHREAALAATGFLIDWLKTRAPFWKKESYVDGGEAWVEAQAADDAAAARWEG</sequence>
<dbReference type="GO" id="GO:0006777">
    <property type="term" value="P:Mo-molybdopterin cofactor biosynthetic process"/>
    <property type="evidence" value="ECO:0007669"/>
    <property type="project" value="UniProtKB-KW"/>
</dbReference>
<name>A0A8J4H823_9PROT</name>
<evidence type="ECO:0000256" key="12">
    <source>
        <dbReference type="ARBA" id="ARBA00049878"/>
    </source>
</evidence>
<gene>
    <name evidence="13" type="ORF">ENY07_02730</name>
</gene>
<evidence type="ECO:0000256" key="8">
    <source>
        <dbReference type="ARBA" id="ARBA00029745"/>
    </source>
</evidence>
<organism evidence="13">
    <name type="scientific">Acidicaldus sp</name>
    <dbReference type="NCBI Taxonomy" id="1872105"/>
    <lineage>
        <taxon>Bacteria</taxon>
        <taxon>Pseudomonadati</taxon>
        <taxon>Pseudomonadota</taxon>
        <taxon>Alphaproteobacteria</taxon>
        <taxon>Acetobacterales</taxon>
        <taxon>Acetobacteraceae</taxon>
        <taxon>Acidicaldus</taxon>
    </lineage>
</organism>
<protein>
    <recommendedName>
        <fullName evidence="4">Molybdopterin synthase catalytic subunit</fullName>
        <ecNumber evidence="3">2.8.1.12</ecNumber>
    </recommendedName>
    <alternativeName>
        <fullName evidence="10">MPT synthase subunit 2</fullName>
    </alternativeName>
    <alternativeName>
        <fullName evidence="8">Molybdenum cofactor biosynthesis protein E</fullName>
    </alternativeName>
    <alternativeName>
        <fullName evidence="9">Molybdopterin-converting factor large subunit</fullName>
    </alternativeName>
    <alternativeName>
        <fullName evidence="11">Molybdopterin-converting factor subunit 2</fullName>
    </alternativeName>
</protein>
<evidence type="ECO:0000256" key="6">
    <source>
        <dbReference type="ARBA" id="ARBA00025448"/>
    </source>
</evidence>